<name>A0ABT4RUS7_9ACTN</name>
<organism evidence="3 4">
    <name type="scientific">Solirubrobacter deserti</name>
    <dbReference type="NCBI Taxonomy" id="2282478"/>
    <lineage>
        <taxon>Bacteria</taxon>
        <taxon>Bacillati</taxon>
        <taxon>Actinomycetota</taxon>
        <taxon>Thermoleophilia</taxon>
        <taxon>Solirubrobacterales</taxon>
        <taxon>Solirubrobacteraceae</taxon>
        <taxon>Solirubrobacter</taxon>
    </lineage>
</organism>
<feature type="non-terminal residue" evidence="3">
    <location>
        <position position="306"/>
    </location>
</feature>
<dbReference type="EMBL" id="JAPCID010000072">
    <property type="protein sequence ID" value="MDA0142015.1"/>
    <property type="molecule type" value="Genomic_DNA"/>
</dbReference>
<dbReference type="InterPro" id="IPR058663">
    <property type="entry name" value="PucR-like_N"/>
</dbReference>
<comment type="caution">
    <text evidence="3">The sequence shown here is derived from an EMBL/GenBank/DDBJ whole genome shotgun (WGS) entry which is preliminary data.</text>
</comment>
<evidence type="ECO:0008006" key="5">
    <source>
        <dbReference type="Google" id="ProtNLM"/>
    </source>
</evidence>
<protein>
    <recommendedName>
        <fullName evidence="5">PucR family transcriptional regulator</fullName>
    </recommendedName>
</protein>
<dbReference type="Pfam" id="PF17853">
    <property type="entry name" value="GGDEF_2"/>
    <property type="match status" value="1"/>
</dbReference>
<dbReference type="RefSeq" id="WP_270006846.1">
    <property type="nucleotide sequence ID" value="NZ_JAPCID010000072.1"/>
</dbReference>
<dbReference type="InterPro" id="IPR041522">
    <property type="entry name" value="CdaR_GGDEF"/>
</dbReference>
<feature type="domain" description="CdaR GGDEF-like" evidence="1">
    <location>
        <begin position="173"/>
        <end position="284"/>
    </location>
</feature>
<reference evidence="3" key="1">
    <citation type="submission" date="2022-10" db="EMBL/GenBank/DDBJ databases">
        <title>The WGS of Solirubrobacter sp. CPCC 204708.</title>
        <authorList>
            <person name="Jiang Z."/>
        </authorList>
    </citation>
    <scope>NUCLEOTIDE SEQUENCE</scope>
    <source>
        <strain evidence="3">CPCC 204708</strain>
    </source>
</reference>
<proteinExistence type="predicted"/>
<dbReference type="Proteomes" id="UP001147700">
    <property type="component" value="Unassembled WGS sequence"/>
</dbReference>
<evidence type="ECO:0000259" key="1">
    <source>
        <dbReference type="Pfam" id="PF17853"/>
    </source>
</evidence>
<evidence type="ECO:0000313" key="3">
    <source>
        <dbReference type="EMBL" id="MDA0142015.1"/>
    </source>
</evidence>
<keyword evidence="4" id="KW-1185">Reference proteome</keyword>
<dbReference type="Pfam" id="PF25906">
    <property type="entry name" value="PucR-like_N"/>
    <property type="match status" value="1"/>
</dbReference>
<sequence>MATLTPPSADALRATLPDLADDIIAAIAREVPDYARAMEGRFGEVVRFGVEVALNRFVDVLGGAAPISESSARDTYVRLGAGEYRAGRTLDALLAAYRVGAKRAWRRFVEAGTRAGFAPDALYDLGEAMFAYIDEISAESAAGFAEAQSEAAGESQRRRRALVRLLAQEPPAAEETVRTAAQSAGWALPRRVAAVVVGEAEQPEATDELDSMAARLARRLGPGAVGAAVGGLAVVMLPDPEGPGRRRTLETALDGALAALGPAVAWPEAATSLRRAAAAYRLAAQGRIGALPAGAGGEGGAAGGRG</sequence>
<evidence type="ECO:0000313" key="4">
    <source>
        <dbReference type="Proteomes" id="UP001147700"/>
    </source>
</evidence>
<feature type="domain" description="PucR-like N-terminal" evidence="2">
    <location>
        <begin position="4"/>
        <end position="166"/>
    </location>
</feature>
<gene>
    <name evidence="3" type="ORF">OJ962_31305</name>
</gene>
<accession>A0ABT4RUS7</accession>
<evidence type="ECO:0000259" key="2">
    <source>
        <dbReference type="Pfam" id="PF25906"/>
    </source>
</evidence>